<dbReference type="AlphaFoldDB" id="A0A3B0AYL1"/>
<organism evidence="1 2">
    <name type="scientific">Paenibacillus ginsengarvi</name>
    <dbReference type="NCBI Taxonomy" id="400777"/>
    <lineage>
        <taxon>Bacteria</taxon>
        <taxon>Bacillati</taxon>
        <taxon>Bacillota</taxon>
        <taxon>Bacilli</taxon>
        <taxon>Bacillales</taxon>
        <taxon>Paenibacillaceae</taxon>
        <taxon>Paenibacillus</taxon>
    </lineage>
</organism>
<keyword evidence="2" id="KW-1185">Reference proteome</keyword>
<comment type="caution">
    <text evidence="1">The sequence shown here is derived from an EMBL/GenBank/DDBJ whole genome shotgun (WGS) entry which is preliminary data.</text>
</comment>
<evidence type="ECO:0000313" key="1">
    <source>
        <dbReference type="EMBL" id="RKN65490.1"/>
    </source>
</evidence>
<gene>
    <name evidence="1" type="ORF">D7M11_32545</name>
</gene>
<dbReference type="Proteomes" id="UP000282311">
    <property type="component" value="Unassembled WGS sequence"/>
</dbReference>
<dbReference type="OrthoDB" id="2083243at2"/>
<proteinExistence type="predicted"/>
<accession>A0A3B0AYL1</accession>
<name>A0A3B0AYL1_9BACL</name>
<sequence length="179" mass="19478">MLSRTAILLGCGLAFSLGQPLPDREPAAVPLSAAVSPAPIASFAGASAPTVPLSAPAVQLFDVVQGRVIRTAPNSLAFRRLGESWIASIRGAWQGFRLDPESGYILKIPFEPAVRVNSGWYRGEVRELYVMWDPLTPHDTRMMLMGPEGKPRMFHVKADAGSFVEKFKEGQRVLTMPGM</sequence>
<evidence type="ECO:0000313" key="2">
    <source>
        <dbReference type="Proteomes" id="UP000282311"/>
    </source>
</evidence>
<reference evidence="1 2" key="1">
    <citation type="journal article" date="2007" name="Int. J. Syst. Evol. Microbiol.">
        <title>Paenibacillus ginsengarvi sp. nov., isolated from soil from ginseng cultivation.</title>
        <authorList>
            <person name="Yoon M.H."/>
            <person name="Ten L.N."/>
            <person name="Im W.T."/>
        </authorList>
    </citation>
    <scope>NUCLEOTIDE SEQUENCE [LARGE SCALE GENOMIC DNA]</scope>
    <source>
        <strain evidence="1 2">KCTC 13059</strain>
    </source>
</reference>
<protein>
    <submittedName>
        <fullName evidence="1">Uncharacterized protein</fullName>
    </submittedName>
</protein>
<dbReference type="RefSeq" id="WP_120751457.1">
    <property type="nucleotide sequence ID" value="NZ_RBAH01000037.1"/>
</dbReference>
<dbReference type="EMBL" id="RBAH01000037">
    <property type="protein sequence ID" value="RKN65490.1"/>
    <property type="molecule type" value="Genomic_DNA"/>
</dbReference>